<feature type="region of interest" description="Disordered" evidence="1">
    <location>
        <begin position="243"/>
        <end position="323"/>
    </location>
</feature>
<dbReference type="Proteomes" id="UP000009027">
    <property type="component" value="Unassembled WGS sequence"/>
</dbReference>
<feature type="signal peptide" evidence="2">
    <location>
        <begin position="1"/>
        <end position="20"/>
    </location>
</feature>
<accession>F9WLG2</accession>
<name>F9WLG2_TRYVY</name>
<dbReference type="EMBL" id="CAEX01000971">
    <property type="protein sequence ID" value="CCD18353.1"/>
    <property type="molecule type" value="Genomic_DNA"/>
</dbReference>
<protein>
    <submittedName>
        <fullName evidence="3">Uncharacterized protein</fullName>
    </submittedName>
</protein>
<evidence type="ECO:0000256" key="1">
    <source>
        <dbReference type="SAM" id="MobiDB-lite"/>
    </source>
</evidence>
<organism evidence="3 4">
    <name type="scientific">Trypanosoma vivax (strain Y486)</name>
    <dbReference type="NCBI Taxonomy" id="1055687"/>
    <lineage>
        <taxon>Eukaryota</taxon>
        <taxon>Discoba</taxon>
        <taxon>Euglenozoa</taxon>
        <taxon>Kinetoplastea</taxon>
        <taxon>Metakinetoplastina</taxon>
        <taxon>Trypanosomatida</taxon>
        <taxon>Trypanosomatidae</taxon>
        <taxon>Trypanosoma</taxon>
        <taxon>Duttonella</taxon>
    </lineage>
</organism>
<feature type="chain" id="PRO_5003390574" evidence="2">
    <location>
        <begin position="21"/>
        <end position="371"/>
    </location>
</feature>
<keyword evidence="2" id="KW-0732">Signal</keyword>
<feature type="compositionally biased region" description="Polar residues" evidence="1">
    <location>
        <begin position="251"/>
        <end position="268"/>
    </location>
</feature>
<evidence type="ECO:0000313" key="3">
    <source>
        <dbReference type="EMBL" id="CCD18353.1"/>
    </source>
</evidence>
<evidence type="ECO:0000313" key="4">
    <source>
        <dbReference type="Proteomes" id="UP000009027"/>
    </source>
</evidence>
<evidence type="ECO:0000256" key="2">
    <source>
        <dbReference type="SAM" id="SignalP"/>
    </source>
</evidence>
<reference evidence="3 4" key="1">
    <citation type="journal article" date="2012" name="Proc. Natl. Acad. Sci. U.S.A.">
        <title>Antigenic diversity is generated by distinct evolutionary mechanisms in African trypanosome species.</title>
        <authorList>
            <person name="Jackson A.P."/>
            <person name="Berry A."/>
            <person name="Aslett M."/>
            <person name="Allison H.C."/>
            <person name="Burton P."/>
            <person name="Vavrova-Anderson J."/>
            <person name="Brown R."/>
            <person name="Browne H."/>
            <person name="Corton N."/>
            <person name="Hauser H."/>
            <person name="Gamble J."/>
            <person name="Gilderthorp R."/>
            <person name="Marcello L."/>
            <person name="McQuillan J."/>
            <person name="Otto T.D."/>
            <person name="Quail M.A."/>
            <person name="Sanders M.J."/>
            <person name="van Tonder A."/>
            <person name="Ginger M.L."/>
            <person name="Field M.C."/>
            <person name="Barry J.D."/>
            <person name="Hertz-Fowler C."/>
            <person name="Berriman M."/>
        </authorList>
    </citation>
    <scope>NUCLEOTIDE SEQUENCE</scope>
    <source>
        <strain evidence="3 4">Y486</strain>
    </source>
</reference>
<feature type="compositionally biased region" description="Basic and acidic residues" evidence="1">
    <location>
        <begin position="269"/>
        <end position="278"/>
    </location>
</feature>
<proteinExistence type="predicted"/>
<gene>
    <name evidence="3" type="ORF">TvY486_0010310</name>
</gene>
<sequence>MRFSTALCVVLCSAVITVHAGRPLKYTDEIHEMCQLYSSLSHLREEKNVRKILGDNHKCDECCINQISVAAKSLVYAFINSRKRWEVCDADHQRGCCLGVEKIGKTCSKDAEDCWDDCLAFNTLTLHDTSKFISKFFSKDGNLSKWSRGVETALGRHSTGCGHTEYDGYTQRGDFGLFTVLVDANSYYYARVMMKIEGPFYNLGNLRILVCMFARAGYGQIMGTMEDCADICKDTAEMQSVPKNKLGEVSSGVSETGQTPKGSTQQVPHTDDTPRSDGEAPEATADGEHVTSERVAVSDSLDGRKQLPHARNNTGRSFPAGVGDSVQSGVVKRWMGNVTYFVTGGVRQTGESVLYAVLLHFVKTAWGTLLQ</sequence>
<dbReference type="AlphaFoldDB" id="F9WLG2"/>
<dbReference type="VEuPathDB" id="TriTrypDB:TvY486_0010310"/>
<keyword evidence="4" id="KW-1185">Reference proteome</keyword>